<dbReference type="SUPFAM" id="SSF50249">
    <property type="entry name" value="Nucleic acid-binding proteins"/>
    <property type="match status" value="1"/>
</dbReference>
<dbReference type="CDD" id="cd04481">
    <property type="entry name" value="RPA1_DBD_B_like"/>
    <property type="match status" value="1"/>
</dbReference>
<dbReference type="Proteomes" id="UP000289738">
    <property type="component" value="Chromosome A03"/>
</dbReference>
<organism evidence="1 2">
    <name type="scientific">Arachis hypogaea</name>
    <name type="common">Peanut</name>
    <dbReference type="NCBI Taxonomy" id="3818"/>
    <lineage>
        <taxon>Eukaryota</taxon>
        <taxon>Viridiplantae</taxon>
        <taxon>Streptophyta</taxon>
        <taxon>Embryophyta</taxon>
        <taxon>Tracheophyta</taxon>
        <taxon>Spermatophyta</taxon>
        <taxon>Magnoliopsida</taxon>
        <taxon>eudicotyledons</taxon>
        <taxon>Gunneridae</taxon>
        <taxon>Pentapetalae</taxon>
        <taxon>rosids</taxon>
        <taxon>fabids</taxon>
        <taxon>Fabales</taxon>
        <taxon>Fabaceae</taxon>
        <taxon>Papilionoideae</taxon>
        <taxon>50 kb inversion clade</taxon>
        <taxon>dalbergioids sensu lato</taxon>
        <taxon>Dalbergieae</taxon>
        <taxon>Pterocarpus clade</taxon>
        <taxon>Arachis</taxon>
    </lineage>
</organism>
<reference evidence="1 2" key="1">
    <citation type="submission" date="2019-01" db="EMBL/GenBank/DDBJ databases">
        <title>Sequencing of cultivated peanut Arachis hypogaea provides insights into genome evolution and oil improvement.</title>
        <authorList>
            <person name="Chen X."/>
        </authorList>
    </citation>
    <scope>NUCLEOTIDE SEQUENCE [LARGE SCALE GENOMIC DNA]</scope>
    <source>
        <strain evidence="2">cv. Fuhuasheng</strain>
        <tissue evidence="1">Leaves</tissue>
    </source>
</reference>
<proteinExistence type="predicted"/>
<dbReference type="AlphaFoldDB" id="A0A445DTF9"/>
<dbReference type="InterPro" id="IPR012340">
    <property type="entry name" value="NA-bd_OB-fold"/>
</dbReference>
<dbReference type="STRING" id="3818.A0A445DTF9"/>
<accession>A0A445DTF9</accession>
<evidence type="ECO:0008006" key="3">
    <source>
        <dbReference type="Google" id="ProtNLM"/>
    </source>
</evidence>
<gene>
    <name evidence="1" type="ORF">Ahy_A03g012457</name>
</gene>
<evidence type="ECO:0000313" key="2">
    <source>
        <dbReference type="Proteomes" id="UP000289738"/>
    </source>
</evidence>
<name>A0A445DTF9_ARAHY</name>
<dbReference type="Gene3D" id="2.40.50.140">
    <property type="entry name" value="Nucleic acid-binding proteins"/>
    <property type="match status" value="1"/>
</dbReference>
<protein>
    <recommendedName>
        <fullName evidence="3">DUF223 domain-containing protein</fullName>
    </recommendedName>
</protein>
<dbReference type="EMBL" id="SDMP01000003">
    <property type="protein sequence ID" value="RYR66469.1"/>
    <property type="molecule type" value="Genomic_DNA"/>
</dbReference>
<keyword evidence="2" id="KW-1185">Reference proteome</keyword>
<sequence>MAEIYDMLMDVNPTKLQWNFKGGRIRASIPKPLVKKWRKTFSFKPIVKLLQADKIDDSILIDVIGEVVGKEDPRELITNKGRETKRLAILIEDLENNSIECVLFGNMVDQILPYLKGERVEPLIVIAQCFRPNKWNEKTSVQSHFEYSKLRINPDLEEVRDFSNKFKVEVMTCDRTGSITLLMWDRETIQLCGRQADQIKNEVYTVMKICDDEEIIEMNHPKKIHNLAFDVITDNRCSDSINVSAVLANMQNDTDSIFSMCHQPQRKNPAKRAIMEMKQSLPINIDNEDELGFFTNKFSRKGGKRHKMHISESDN</sequence>
<comment type="caution">
    <text evidence="1">The sequence shown here is derived from an EMBL/GenBank/DDBJ whole genome shotgun (WGS) entry which is preliminary data.</text>
</comment>
<evidence type="ECO:0000313" key="1">
    <source>
        <dbReference type="EMBL" id="RYR66469.1"/>
    </source>
</evidence>